<dbReference type="InterPro" id="IPR027817">
    <property type="entry name" value="Costars_dom"/>
</dbReference>
<dbReference type="OrthoDB" id="9871914at2759"/>
<dbReference type="Proteomes" id="UP000326759">
    <property type="component" value="Unassembled WGS sequence"/>
</dbReference>
<dbReference type="SMART" id="SM01283">
    <property type="entry name" value="Costars"/>
    <property type="match status" value="1"/>
</dbReference>
<organism evidence="3 4">
    <name type="scientific">Armadillidium nasatum</name>
    <dbReference type="NCBI Taxonomy" id="96803"/>
    <lineage>
        <taxon>Eukaryota</taxon>
        <taxon>Metazoa</taxon>
        <taxon>Ecdysozoa</taxon>
        <taxon>Arthropoda</taxon>
        <taxon>Crustacea</taxon>
        <taxon>Multicrustacea</taxon>
        <taxon>Malacostraca</taxon>
        <taxon>Eumalacostraca</taxon>
        <taxon>Peracarida</taxon>
        <taxon>Isopoda</taxon>
        <taxon>Oniscidea</taxon>
        <taxon>Crinocheta</taxon>
        <taxon>Armadillidiidae</taxon>
        <taxon>Armadillidium</taxon>
    </lineage>
</organism>
<feature type="domain" description="Costars" evidence="2">
    <location>
        <begin position="43"/>
        <end position="119"/>
    </location>
</feature>
<evidence type="ECO:0000313" key="3">
    <source>
        <dbReference type="EMBL" id="KAB7508170.1"/>
    </source>
</evidence>
<dbReference type="PANTHER" id="PTHR22739">
    <property type="entry name" value="STRIATED MUSCLE ACTIVATOR OF RHO-DEPENDENT SIGNALING-RELATED"/>
    <property type="match status" value="1"/>
</dbReference>
<dbReference type="GO" id="GO:0045944">
    <property type="term" value="P:positive regulation of transcription by RNA polymerase II"/>
    <property type="evidence" value="ECO:0007669"/>
    <property type="project" value="TreeGrafter"/>
</dbReference>
<sequence length="145" mass="16248">MKSNPFSGNYKTSQPTKLSRNDPNYGKPVAGSKSEKRGLKAAAHINAEVALLCDMIYQEGEKVGNGKAWILFKDLFQIYTRISNKVVGTLLRGRKHGFLDFEGETLFQGRDDNVPVFLLKSIHEIKSELSSDQEFEVGICHKAKE</sequence>
<comment type="caution">
    <text evidence="3">The sequence shown here is derived from an EMBL/GenBank/DDBJ whole genome shotgun (WGS) entry which is preliminary data.</text>
</comment>
<accession>A0A5N5TPS8</accession>
<dbReference type="PANTHER" id="PTHR22739:SF7">
    <property type="entry name" value="EG:152A3.3 PROTEIN-RELATED"/>
    <property type="match status" value="1"/>
</dbReference>
<dbReference type="Pfam" id="PF14705">
    <property type="entry name" value="Costars"/>
    <property type="match status" value="1"/>
</dbReference>
<dbReference type="AlphaFoldDB" id="A0A5N5TPS8"/>
<name>A0A5N5TPS8_9CRUS</name>
<evidence type="ECO:0000313" key="4">
    <source>
        <dbReference type="Proteomes" id="UP000326759"/>
    </source>
</evidence>
<dbReference type="GO" id="GO:0003779">
    <property type="term" value="F:actin binding"/>
    <property type="evidence" value="ECO:0007669"/>
    <property type="project" value="InterPro"/>
</dbReference>
<evidence type="ECO:0000259" key="2">
    <source>
        <dbReference type="SMART" id="SM01283"/>
    </source>
</evidence>
<protein>
    <submittedName>
        <fullName evidence="3">Actin-binding Rho-activating protein</fullName>
    </submittedName>
</protein>
<dbReference type="InterPro" id="IPR038095">
    <property type="entry name" value="Costars_sf"/>
</dbReference>
<reference evidence="3 4" key="1">
    <citation type="journal article" date="2019" name="PLoS Biol.">
        <title>Sex chromosomes control vertical transmission of feminizing Wolbachia symbionts in an isopod.</title>
        <authorList>
            <person name="Becking T."/>
            <person name="Chebbi M.A."/>
            <person name="Giraud I."/>
            <person name="Moumen B."/>
            <person name="Laverre T."/>
            <person name="Caubet Y."/>
            <person name="Peccoud J."/>
            <person name="Gilbert C."/>
            <person name="Cordaux R."/>
        </authorList>
    </citation>
    <scope>NUCLEOTIDE SEQUENCE [LARGE SCALE GENOMIC DNA]</scope>
    <source>
        <strain evidence="3">ANa2</strain>
        <tissue evidence="3">Whole body excluding digestive tract and cuticle</tissue>
    </source>
</reference>
<proteinExistence type="predicted"/>
<feature type="region of interest" description="Disordered" evidence="1">
    <location>
        <begin position="1"/>
        <end position="33"/>
    </location>
</feature>
<dbReference type="GO" id="GO:0035025">
    <property type="term" value="P:positive regulation of Rho protein signal transduction"/>
    <property type="evidence" value="ECO:0007669"/>
    <property type="project" value="InterPro"/>
</dbReference>
<gene>
    <name evidence="3" type="primary">ABRA</name>
    <name evidence="3" type="ORF">Anas_03127</name>
</gene>
<dbReference type="Gene3D" id="1.10.10.1540">
    <property type="entry name" value="Costar domain"/>
    <property type="match status" value="1"/>
</dbReference>
<dbReference type="GO" id="GO:0030017">
    <property type="term" value="C:sarcomere"/>
    <property type="evidence" value="ECO:0007669"/>
    <property type="project" value="TreeGrafter"/>
</dbReference>
<dbReference type="InterPro" id="IPR026111">
    <property type="entry name" value="Abra"/>
</dbReference>
<evidence type="ECO:0000256" key="1">
    <source>
        <dbReference type="SAM" id="MobiDB-lite"/>
    </source>
</evidence>
<dbReference type="EMBL" id="SEYY01000032">
    <property type="protein sequence ID" value="KAB7508170.1"/>
    <property type="molecule type" value="Genomic_DNA"/>
</dbReference>
<keyword evidence="4" id="KW-1185">Reference proteome</keyword>
<feature type="compositionally biased region" description="Polar residues" evidence="1">
    <location>
        <begin position="1"/>
        <end position="22"/>
    </location>
</feature>